<organism evidence="5 6">
    <name type="scientific">Megalodesulfovibrio gigas (strain ATCC 19364 / DSM 1382 / NCIMB 9332 / VKM B-1759)</name>
    <name type="common">Desulfovibrio gigas</name>
    <dbReference type="NCBI Taxonomy" id="1121448"/>
    <lineage>
        <taxon>Bacteria</taxon>
        <taxon>Pseudomonadati</taxon>
        <taxon>Thermodesulfobacteriota</taxon>
        <taxon>Desulfovibrionia</taxon>
        <taxon>Desulfovibrionales</taxon>
        <taxon>Desulfovibrionaceae</taxon>
        <taxon>Megalodesulfovibrio</taxon>
    </lineage>
</organism>
<dbReference type="HOGENOM" id="CLU_066192_1_7_7"/>
<dbReference type="CDD" id="cd06462">
    <property type="entry name" value="Peptidase_S24_S26"/>
    <property type="match status" value="1"/>
</dbReference>
<keyword evidence="1" id="KW-0805">Transcription regulation</keyword>
<dbReference type="eggNOG" id="COG2932">
    <property type="taxonomic scope" value="Bacteria"/>
</dbReference>
<dbReference type="RefSeq" id="WP_021760266.1">
    <property type="nucleotide sequence ID" value="NC_022444.1"/>
</dbReference>
<dbReference type="PATRIC" id="fig|1121448.10.peg.1579"/>
<dbReference type="Pfam" id="PF07022">
    <property type="entry name" value="Phage_CI_repr"/>
    <property type="match status" value="1"/>
</dbReference>
<dbReference type="PROSITE" id="PS50943">
    <property type="entry name" value="HTH_CROC1"/>
    <property type="match status" value="1"/>
</dbReference>
<dbReference type="AlphaFoldDB" id="T2G9Z2"/>
<dbReference type="InterPro" id="IPR010982">
    <property type="entry name" value="Lambda_DNA-bd_dom_sf"/>
</dbReference>
<dbReference type="InterPro" id="IPR036286">
    <property type="entry name" value="LexA/Signal_pep-like_sf"/>
</dbReference>
<dbReference type="GO" id="GO:0045892">
    <property type="term" value="P:negative regulation of DNA-templated transcription"/>
    <property type="evidence" value="ECO:0007669"/>
    <property type="project" value="InterPro"/>
</dbReference>
<dbReference type="PANTHER" id="PTHR40661">
    <property type="match status" value="1"/>
</dbReference>
<keyword evidence="2" id="KW-0238">DNA-binding</keyword>
<dbReference type="Proteomes" id="UP000016587">
    <property type="component" value="Chromosome"/>
</dbReference>
<dbReference type="KEGG" id="dgg:DGI_1587"/>
<evidence type="ECO:0000313" key="5">
    <source>
        <dbReference type="EMBL" id="AGW13420.1"/>
    </source>
</evidence>
<evidence type="ECO:0000256" key="3">
    <source>
        <dbReference type="ARBA" id="ARBA00023163"/>
    </source>
</evidence>
<keyword evidence="3" id="KW-0804">Transcription</keyword>
<dbReference type="InterPro" id="IPR010744">
    <property type="entry name" value="Phage_CI_N"/>
</dbReference>
<dbReference type="EMBL" id="CP006585">
    <property type="protein sequence ID" value="AGW13420.1"/>
    <property type="molecule type" value="Genomic_DNA"/>
</dbReference>
<evidence type="ECO:0000259" key="4">
    <source>
        <dbReference type="PROSITE" id="PS50943"/>
    </source>
</evidence>
<dbReference type="InterPro" id="IPR015927">
    <property type="entry name" value="Peptidase_S24_S26A/B/C"/>
</dbReference>
<sequence>MPGFEEIFDRIKVATNTRTQVELAEVLDIRQSSISDAKRRDSVPSDWYLKLFEKYGLNPDWLKSGLGPMYLKSEQGYEPYDGPQAASLREEAAKYAEPDSKSQIITVFGMQGIDAATGKWMPKSIGKLSIPLSLARPSITVVKMDASSMEPLIRRSAYVGLDTDQKNILSGELYGVFIPFEGLGIRRIFLDEEKGRFVLRTENSDHPEQYLPVEKRDERVVGRAVWVLQQL</sequence>
<accession>T2G9Z2</accession>
<proteinExistence type="predicted"/>
<dbReference type="OrthoDB" id="5455126at2"/>
<dbReference type="Gene3D" id="1.10.260.40">
    <property type="entry name" value="lambda repressor-like DNA-binding domains"/>
    <property type="match status" value="1"/>
</dbReference>
<evidence type="ECO:0000256" key="1">
    <source>
        <dbReference type="ARBA" id="ARBA00023015"/>
    </source>
</evidence>
<dbReference type="GO" id="GO:0003677">
    <property type="term" value="F:DNA binding"/>
    <property type="evidence" value="ECO:0007669"/>
    <property type="project" value="UniProtKB-KW"/>
</dbReference>
<protein>
    <submittedName>
        <fullName evidence="5">Putative bacteriophage CI repressor helix-turn-helix domain protein</fullName>
    </submittedName>
</protein>
<dbReference type="Gene3D" id="2.10.109.10">
    <property type="entry name" value="Umud Fragment, subunit A"/>
    <property type="match status" value="1"/>
</dbReference>
<evidence type="ECO:0000313" key="6">
    <source>
        <dbReference type="Proteomes" id="UP000016587"/>
    </source>
</evidence>
<dbReference type="STRING" id="1121448.DGI_1587"/>
<evidence type="ECO:0000256" key="2">
    <source>
        <dbReference type="ARBA" id="ARBA00023125"/>
    </source>
</evidence>
<dbReference type="InterPro" id="IPR001387">
    <property type="entry name" value="Cro/C1-type_HTH"/>
</dbReference>
<dbReference type="SUPFAM" id="SSF47413">
    <property type="entry name" value="lambda repressor-like DNA-binding domains"/>
    <property type="match status" value="1"/>
</dbReference>
<dbReference type="PANTHER" id="PTHR40661:SF3">
    <property type="entry name" value="FELS-1 PROPHAGE TRANSCRIPTIONAL REGULATOR"/>
    <property type="match status" value="1"/>
</dbReference>
<dbReference type="CDD" id="cd00093">
    <property type="entry name" value="HTH_XRE"/>
    <property type="match status" value="1"/>
</dbReference>
<feature type="domain" description="HTH cro/C1-type" evidence="4">
    <location>
        <begin position="19"/>
        <end position="62"/>
    </location>
</feature>
<dbReference type="SUPFAM" id="SSF51306">
    <property type="entry name" value="LexA/Signal peptidase"/>
    <property type="match status" value="1"/>
</dbReference>
<gene>
    <name evidence="5" type="ORF">DGI_1587</name>
</gene>
<reference evidence="5 6" key="1">
    <citation type="journal article" date="2013" name="J. Bacteriol.">
        <title>Roles of HynAB and Ech, the only two hydrogenases found in the model sulfate reducer Desulfovibrio gigas.</title>
        <authorList>
            <person name="Morais-Silva F.O."/>
            <person name="Santos C.I."/>
            <person name="Rodrigues R."/>
            <person name="Pereira I.A."/>
            <person name="Rodrigues-Pousada C."/>
        </authorList>
    </citation>
    <scope>NUCLEOTIDE SEQUENCE [LARGE SCALE GENOMIC DNA]</scope>
    <source>
        <strain evidence="6">ATCC 19364 / DSM 1382 / NCIMB 9332 / VKM B-1759</strain>
    </source>
</reference>
<name>T2G9Z2_MEGG1</name>
<keyword evidence="6" id="KW-1185">Reference proteome</keyword>
<dbReference type="Pfam" id="PF00717">
    <property type="entry name" value="Peptidase_S24"/>
    <property type="match status" value="1"/>
</dbReference>
<reference evidence="6" key="2">
    <citation type="submission" date="2013-07" db="EMBL/GenBank/DDBJ databases">
        <authorList>
            <person name="Morais-Silva F.O."/>
            <person name="Rezende A.M."/>
            <person name="Pimentel C."/>
            <person name="Resende D.M."/>
            <person name="Santos C.I."/>
            <person name="Clemente C."/>
            <person name="de Oliveira L.M."/>
            <person name="da Silva S.M."/>
            <person name="Costa D.A."/>
            <person name="Varela-Raposo A."/>
            <person name="Horacio E.C.A."/>
            <person name="Matos M."/>
            <person name="Flores O."/>
            <person name="Ruiz J.C."/>
            <person name="Rodrigues-Pousada C."/>
        </authorList>
    </citation>
    <scope>NUCLEOTIDE SEQUENCE [LARGE SCALE GENOMIC DNA]</scope>
    <source>
        <strain evidence="6">ATCC 19364 / DSM 1382 / NCIMB 9332 / VKM B-1759</strain>
    </source>
</reference>